<feature type="non-terminal residue" evidence="10">
    <location>
        <position position="370"/>
    </location>
</feature>
<evidence type="ECO:0000256" key="4">
    <source>
        <dbReference type="ARBA" id="ARBA00022519"/>
    </source>
</evidence>
<evidence type="ECO:0008006" key="11">
    <source>
        <dbReference type="Google" id="ProtNLM"/>
    </source>
</evidence>
<feature type="transmembrane region" description="Helical" evidence="9">
    <location>
        <begin position="186"/>
        <end position="206"/>
    </location>
</feature>
<comment type="subcellular location">
    <subcellularLocation>
        <location evidence="1">Cell membrane</location>
        <topology evidence="1">Multi-pass membrane protein</topology>
    </subcellularLocation>
</comment>
<proteinExistence type="predicted"/>
<feature type="transmembrane region" description="Helical" evidence="9">
    <location>
        <begin position="58"/>
        <end position="84"/>
    </location>
</feature>
<evidence type="ECO:0000256" key="6">
    <source>
        <dbReference type="ARBA" id="ARBA00022692"/>
    </source>
</evidence>
<feature type="transmembrane region" description="Helical" evidence="9">
    <location>
        <begin position="119"/>
        <end position="138"/>
    </location>
</feature>
<keyword evidence="5" id="KW-0762">Sugar transport</keyword>
<keyword evidence="6 9" id="KW-0812">Transmembrane</keyword>
<dbReference type="PANTHER" id="PTHR32196">
    <property type="entry name" value="ABC TRANSPORTER PERMEASE PROTEIN YPHD-RELATED-RELATED"/>
    <property type="match status" value="1"/>
</dbReference>
<feature type="transmembrane region" description="Helical" evidence="9">
    <location>
        <begin position="91"/>
        <end position="113"/>
    </location>
</feature>
<keyword evidence="2" id="KW-0813">Transport</keyword>
<sequence length="370" mass="39766">MSEKSKSLLSKKDFNKDERLQKVSKLKFLLNRPELGALGGSILVFIFFGIVAGDTGMFSAYGMLNFLDVSANLGIIAIAAAMLMIGGEFDLSIGSMIGFAGICIAIPAIYWGWPLWMSIMFALAMAVLVGYFNGILVVRTGLPSFIVTLAMLFILRGATLAITRLITGRTQVPGLRVLIENDPIAWIFATDTFKWLFSWLGSMKLIQLRTDGTPLATGIPPSVMWFVALTIFATWILMKTRYGNWIFASGGDKVGATNVGVPVGRVKISLFIGTAVAATIFACIQVLDAGSADTMRGTLKELEAIAAAVVGGCLLTGGYGSAIGAAFGALIFGTVSMGIFYTDVDTDWFKVFLGGMMLIAVIFNNYVRRK</sequence>
<keyword evidence="4" id="KW-0997">Cell inner membrane</keyword>
<dbReference type="CDD" id="cd06579">
    <property type="entry name" value="TM_PBP1_transp_AraH_like"/>
    <property type="match status" value="1"/>
</dbReference>
<accession>A0A382AYK4</accession>
<keyword evidence="8 9" id="KW-0472">Membrane</keyword>
<dbReference type="AlphaFoldDB" id="A0A382AYK4"/>
<feature type="transmembrane region" description="Helical" evidence="9">
    <location>
        <begin position="347"/>
        <end position="367"/>
    </location>
</feature>
<dbReference type="GO" id="GO:0022857">
    <property type="term" value="F:transmembrane transporter activity"/>
    <property type="evidence" value="ECO:0007669"/>
    <property type="project" value="InterPro"/>
</dbReference>
<gene>
    <name evidence="10" type="ORF">METZ01_LOCUS159215</name>
</gene>
<evidence type="ECO:0000256" key="1">
    <source>
        <dbReference type="ARBA" id="ARBA00004651"/>
    </source>
</evidence>
<keyword evidence="7 9" id="KW-1133">Transmembrane helix</keyword>
<evidence type="ECO:0000256" key="8">
    <source>
        <dbReference type="ARBA" id="ARBA00023136"/>
    </source>
</evidence>
<dbReference type="GO" id="GO:0005886">
    <property type="term" value="C:plasma membrane"/>
    <property type="evidence" value="ECO:0007669"/>
    <property type="project" value="UniProtKB-SubCell"/>
</dbReference>
<evidence type="ECO:0000256" key="5">
    <source>
        <dbReference type="ARBA" id="ARBA00022597"/>
    </source>
</evidence>
<feature type="transmembrane region" description="Helical" evidence="9">
    <location>
        <begin position="268"/>
        <end position="287"/>
    </location>
</feature>
<feature type="transmembrane region" description="Helical" evidence="9">
    <location>
        <begin position="218"/>
        <end position="238"/>
    </location>
</feature>
<dbReference type="InterPro" id="IPR001851">
    <property type="entry name" value="ABC_transp_permease"/>
</dbReference>
<organism evidence="10">
    <name type="scientific">marine metagenome</name>
    <dbReference type="NCBI Taxonomy" id="408172"/>
    <lineage>
        <taxon>unclassified sequences</taxon>
        <taxon>metagenomes</taxon>
        <taxon>ecological metagenomes</taxon>
    </lineage>
</organism>
<feature type="transmembrane region" description="Helical" evidence="9">
    <location>
        <begin position="35"/>
        <end position="52"/>
    </location>
</feature>
<keyword evidence="3" id="KW-1003">Cell membrane</keyword>
<evidence type="ECO:0000256" key="3">
    <source>
        <dbReference type="ARBA" id="ARBA00022475"/>
    </source>
</evidence>
<reference evidence="10" key="1">
    <citation type="submission" date="2018-05" db="EMBL/GenBank/DDBJ databases">
        <authorList>
            <person name="Lanie J.A."/>
            <person name="Ng W.-L."/>
            <person name="Kazmierczak K.M."/>
            <person name="Andrzejewski T.M."/>
            <person name="Davidsen T.M."/>
            <person name="Wayne K.J."/>
            <person name="Tettelin H."/>
            <person name="Glass J.I."/>
            <person name="Rusch D."/>
            <person name="Podicherti R."/>
            <person name="Tsui H.-C.T."/>
            <person name="Winkler M.E."/>
        </authorList>
    </citation>
    <scope>NUCLEOTIDE SEQUENCE</scope>
</reference>
<feature type="transmembrane region" description="Helical" evidence="9">
    <location>
        <begin position="308"/>
        <end position="341"/>
    </location>
</feature>
<dbReference type="EMBL" id="UINC01027319">
    <property type="protein sequence ID" value="SVB06361.1"/>
    <property type="molecule type" value="Genomic_DNA"/>
</dbReference>
<evidence type="ECO:0000256" key="2">
    <source>
        <dbReference type="ARBA" id="ARBA00022448"/>
    </source>
</evidence>
<evidence type="ECO:0000256" key="9">
    <source>
        <dbReference type="SAM" id="Phobius"/>
    </source>
</evidence>
<evidence type="ECO:0000256" key="7">
    <source>
        <dbReference type="ARBA" id="ARBA00022989"/>
    </source>
</evidence>
<protein>
    <recommendedName>
        <fullName evidence="11">ATPase</fullName>
    </recommendedName>
</protein>
<feature type="transmembrane region" description="Helical" evidence="9">
    <location>
        <begin position="145"/>
        <end position="166"/>
    </location>
</feature>
<name>A0A382AYK4_9ZZZZ</name>
<evidence type="ECO:0000313" key="10">
    <source>
        <dbReference type="EMBL" id="SVB06361.1"/>
    </source>
</evidence>
<dbReference type="PANTHER" id="PTHR32196:SF32">
    <property type="entry name" value="XYLOSE TRANSPORT SYSTEM PERMEASE PROTEIN XYLH"/>
    <property type="match status" value="1"/>
</dbReference>
<dbReference type="Pfam" id="PF02653">
    <property type="entry name" value="BPD_transp_2"/>
    <property type="match status" value="1"/>
</dbReference>